<reference evidence="2" key="1">
    <citation type="submission" date="2017-06" db="EMBL/GenBank/DDBJ databases">
        <title>Genome analysis of Fimbriiglobus ruber SP5, the first member of the order Planctomycetales with confirmed chitinolytic capability.</title>
        <authorList>
            <person name="Ravin N.V."/>
            <person name="Rakitin A.L."/>
            <person name="Ivanova A.A."/>
            <person name="Beletsky A.V."/>
            <person name="Kulichevskaya I.S."/>
            <person name="Mardanov A.V."/>
            <person name="Dedysh S.N."/>
        </authorList>
    </citation>
    <scope>NUCLEOTIDE SEQUENCE [LARGE SCALE GENOMIC DNA]</scope>
    <source>
        <strain evidence="2">SP5</strain>
    </source>
</reference>
<name>A0A225DS26_9BACT</name>
<evidence type="ECO:0000313" key="2">
    <source>
        <dbReference type="Proteomes" id="UP000214646"/>
    </source>
</evidence>
<evidence type="ECO:0000313" key="1">
    <source>
        <dbReference type="EMBL" id="OWK39195.1"/>
    </source>
</evidence>
<gene>
    <name evidence="1" type="ORF">FRUB_06277</name>
</gene>
<dbReference type="EMBL" id="NIDE01000011">
    <property type="protein sequence ID" value="OWK39195.1"/>
    <property type="molecule type" value="Genomic_DNA"/>
</dbReference>
<organism evidence="1 2">
    <name type="scientific">Fimbriiglobus ruber</name>
    <dbReference type="NCBI Taxonomy" id="1908690"/>
    <lineage>
        <taxon>Bacteria</taxon>
        <taxon>Pseudomonadati</taxon>
        <taxon>Planctomycetota</taxon>
        <taxon>Planctomycetia</taxon>
        <taxon>Gemmatales</taxon>
        <taxon>Gemmataceae</taxon>
        <taxon>Fimbriiglobus</taxon>
    </lineage>
</organism>
<accession>A0A225DS26</accession>
<protein>
    <submittedName>
        <fullName evidence="1">Uncharacterized protein</fullName>
    </submittedName>
</protein>
<keyword evidence="2" id="KW-1185">Reference proteome</keyword>
<proteinExistence type="predicted"/>
<dbReference type="AlphaFoldDB" id="A0A225DS26"/>
<sequence length="48" mass="5065">MSIVTSETIGAIGAKREQIALSADGSFQWRLAVTQYGKTEQAGHDPGS</sequence>
<comment type="caution">
    <text evidence="1">The sequence shown here is derived from an EMBL/GenBank/DDBJ whole genome shotgun (WGS) entry which is preliminary data.</text>
</comment>
<dbReference type="Proteomes" id="UP000214646">
    <property type="component" value="Unassembled WGS sequence"/>
</dbReference>